<name>A0AAN7SNZ1_9COLE</name>
<organism evidence="2 3">
    <name type="scientific">Aquatica leii</name>
    <dbReference type="NCBI Taxonomy" id="1421715"/>
    <lineage>
        <taxon>Eukaryota</taxon>
        <taxon>Metazoa</taxon>
        <taxon>Ecdysozoa</taxon>
        <taxon>Arthropoda</taxon>
        <taxon>Hexapoda</taxon>
        <taxon>Insecta</taxon>
        <taxon>Pterygota</taxon>
        <taxon>Neoptera</taxon>
        <taxon>Endopterygota</taxon>
        <taxon>Coleoptera</taxon>
        <taxon>Polyphaga</taxon>
        <taxon>Elateriformia</taxon>
        <taxon>Elateroidea</taxon>
        <taxon>Lampyridae</taxon>
        <taxon>Luciolinae</taxon>
        <taxon>Aquatica</taxon>
    </lineage>
</organism>
<dbReference type="PANTHER" id="PTHR11842:SF10">
    <property type="entry name" value="MITOTIC SPINDLE ASSEMBLY CHECKPOINT PROTEIN MAD2B"/>
    <property type="match status" value="1"/>
</dbReference>
<dbReference type="Proteomes" id="UP001353858">
    <property type="component" value="Unassembled WGS sequence"/>
</dbReference>
<comment type="caution">
    <text evidence="2">The sequence shown here is derived from an EMBL/GenBank/DDBJ whole genome shotgun (WGS) entry which is preliminary data.</text>
</comment>
<dbReference type="EMBL" id="JARPUR010000003">
    <property type="protein sequence ID" value="KAK4879508.1"/>
    <property type="molecule type" value="Genomic_DNA"/>
</dbReference>
<dbReference type="PANTHER" id="PTHR11842">
    <property type="entry name" value="MITOTIC SPINDLE ASSEMBLY CHECKPOINT PROTEIN MAD2"/>
    <property type="match status" value="1"/>
</dbReference>
<evidence type="ECO:0000313" key="3">
    <source>
        <dbReference type="Proteomes" id="UP001353858"/>
    </source>
</evidence>
<protein>
    <recommendedName>
        <fullName evidence="1">HORMA domain-containing protein</fullName>
    </recommendedName>
</protein>
<dbReference type="InterPro" id="IPR036570">
    <property type="entry name" value="HORMA_dom_sf"/>
</dbReference>
<reference evidence="3" key="1">
    <citation type="submission" date="2023-01" db="EMBL/GenBank/DDBJ databases">
        <title>Key to firefly adult light organ development and bioluminescence: homeobox transcription factors regulate luciferase expression and transportation to peroxisome.</title>
        <authorList>
            <person name="Fu X."/>
        </authorList>
    </citation>
    <scope>NUCLEOTIDE SEQUENCE [LARGE SCALE GENOMIC DNA]</scope>
</reference>
<dbReference type="InterPro" id="IPR045091">
    <property type="entry name" value="Mad2-like"/>
</dbReference>
<keyword evidence="3" id="KW-1185">Reference proteome</keyword>
<feature type="domain" description="HORMA" evidence="1">
    <location>
        <begin position="7"/>
        <end position="195"/>
    </location>
</feature>
<accession>A0AAN7SNZ1</accession>
<dbReference type="PROSITE" id="PS50815">
    <property type="entry name" value="HORMA"/>
    <property type="match status" value="1"/>
</dbReference>
<dbReference type="GO" id="GO:0016035">
    <property type="term" value="C:zeta DNA polymerase complex"/>
    <property type="evidence" value="ECO:0007669"/>
    <property type="project" value="TreeGrafter"/>
</dbReference>
<dbReference type="AlphaFoldDB" id="A0AAN7SNZ1"/>
<evidence type="ECO:0000313" key="2">
    <source>
        <dbReference type="EMBL" id="KAK4879508.1"/>
    </source>
</evidence>
<evidence type="ECO:0000259" key="1">
    <source>
        <dbReference type="PROSITE" id="PS50815"/>
    </source>
</evidence>
<dbReference type="Pfam" id="PF02301">
    <property type="entry name" value="HORMA"/>
    <property type="match status" value="1"/>
</dbReference>
<sequence length="200" mass="23327">MSVKESEVVIDILCEFLEVIIHNILHVRKLYPDSIFVKRKKYGVVVYRSIHPQLNEYISECLKAVKFHAKEKLLRKLLICIVSSEIVYERFVLEVLSLQNTIEKDPLYIKLEQNLRDFCLKLQSASSYLDPLPSSASFRIMLHTTNYSNLLYNNNPTFEAFPMICVNEYEYKISAPDIVPMHTIDTDSMVLQIYVEKNSV</sequence>
<gene>
    <name evidence="2" type="ORF">RN001_007654</name>
</gene>
<dbReference type="InterPro" id="IPR003511">
    <property type="entry name" value="HORMA_dom"/>
</dbReference>
<dbReference type="Gene3D" id="3.30.900.10">
    <property type="entry name" value="HORMA domain"/>
    <property type="match status" value="1"/>
</dbReference>
<dbReference type="SUPFAM" id="SSF56019">
    <property type="entry name" value="The spindle assembly checkpoint protein mad2"/>
    <property type="match status" value="1"/>
</dbReference>
<proteinExistence type="predicted"/>